<sequence length="61" mass="6503">TVFPLPHLRPRRYLQELGTHSRVHAGSPGGGLRTRGGRPSTPSPGRPPRPPAPLPAPPRTS</sequence>
<accession>A0ABQ9W4E7</accession>
<organism evidence="2 3">
    <name type="scientific">Saguinus oedipus</name>
    <name type="common">Cotton-top tamarin</name>
    <name type="synonym">Oedipomidas oedipus</name>
    <dbReference type="NCBI Taxonomy" id="9490"/>
    <lineage>
        <taxon>Eukaryota</taxon>
        <taxon>Metazoa</taxon>
        <taxon>Chordata</taxon>
        <taxon>Craniata</taxon>
        <taxon>Vertebrata</taxon>
        <taxon>Euteleostomi</taxon>
        <taxon>Mammalia</taxon>
        <taxon>Eutheria</taxon>
        <taxon>Euarchontoglires</taxon>
        <taxon>Primates</taxon>
        <taxon>Haplorrhini</taxon>
        <taxon>Platyrrhini</taxon>
        <taxon>Cebidae</taxon>
        <taxon>Callitrichinae</taxon>
        <taxon>Saguinus</taxon>
    </lineage>
</organism>
<protein>
    <submittedName>
        <fullName evidence="2">Uncharacterized protein</fullName>
    </submittedName>
</protein>
<feature type="compositionally biased region" description="Pro residues" evidence="1">
    <location>
        <begin position="41"/>
        <end position="61"/>
    </location>
</feature>
<reference evidence="2 3" key="1">
    <citation type="submission" date="2023-05" db="EMBL/GenBank/DDBJ databases">
        <title>B98-5 Cell Line De Novo Hybrid Assembly: An Optical Mapping Approach.</title>
        <authorList>
            <person name="Kananen K."/>
            <person name="Auerbach J.A."/>
            <person name="Kautto E."/>
            <person name="Blachly J.S."/>
        </authorList>
    </citation>
    <scope>NUCLEOTIDE SEQUENCE [LARGE SCALE GENOMIC DNA]</scope>
    <source>
        <strain evidence="2">B95-8</strain>
        <tissue evidence="2">Cell line</tissue>
    </source>
</reference>
<keyword evidence="3" id="KW-1185">Reference proteome</keyword>
<proteinExistence type="predicted"/>
<evidence type="ECO:0000313" key="2">
    <source>
        <dbReference type="EMBL" id="KAK2116521.1"/>
    </source>
</evidence>
<gene>
    <name evidence="2" type="ORF">P7K49_003407</name>
</gene>
<name>A0ABQ9W4E7_SAGOE</name>
<dbReference type="Proteomes" id="UP001266305">
    <property type="component" value="Unassembled WGS sequence"/>
</dbReference>
<comment type="caution">
    <text evidence="2">The sequence shown here is derived from an EMBL/GenBank/DDBJ whole genome shotgun (WGS) entry which is preliminary data.</text>
</comment>
<evidence type="ECO:0000256" key="1">
    <source>
        <dbReference type="SAM" id="MobiDB-lite"/>
    </source>
</evidence>
<feature type="non-terminal residue" evidence="2">
    <location>
        <position position="61"/>
    </location>
</feature>
<dbReference type="EMBL" id="JASSZA010000002">
    <property type="protein sequence ID" value="KAK2116521.1"/>
    <property type="molecule type" value="Genomic_DNA"/>
</dbReference>
<feature type="non-terminal residue" evidence="2">
    <location>
        <position position="1"/>
    </location>
</feature>
<evidence type="ECO:0000313" key="3">
    <source>
        <dbReference type="Proteomes" id="UP001266305"/>
    </source>
</evidence>
<feature type="region of interest" description="Disordered" evidence="1">
    <location>
        <begin position="16"/>
        <end position="61"/>
    </location>
</feature>